<dbReference type="PANTHER" id="PTHR40065:SF3">
    <property type="entry name" value="RNA-BINDING PROTEIN YHBY"/>
    <property type="match status" value="1"/>
</dbReference>
<evidence type="ECO:0000259" key="3">
    <source>
        <dbReference type="PROSITE" id="PS51295"/>
    </source>
</evidence>
<dbReference type="InterPro" id="IPR035920">
    <property type="entry name" value="YhbY-like_sf"/>
</dbReference>
<gene>
    <name evidence="4" type="primary">yhbY</name>
    <name evidence="4" type="ORF">Unknown280_0830</name>
</gene>
<dbReference type="GO" id="GO:0003723">
    <property type="term" value="F:RNA binding"/>
    <property type="evidence" value="ECO:0007669"/>
    <property type="project" value="UniProtKB-UniRule"/>
</dbReference>
<sequence length="98" mass="10973">MKQLTSSQRKILSAAASKLNALVIIGQNGLSDGIVKKCAECLENHELVKIKFNDFKEEKKSLTEELCQKTEAALVRIIGNTAILYKESSDEEKRKHLI</sequence>
<accession>A0A650EPX7</accession>
<dbReference type="InterPro" id="IPR001890">
    <property type="entry name" value="RNA-binding_CRM"/>
</dbReference>
<dbReference type="Pfam" id="PF01985">
    <property type="entry name" value="CRS1_YhbY"/>
    <property type="match status" value="1"/>
</dbReference>
<reference evidence="4" key="1">
    <citation type="journal article" date="2020" name="J. ISSAAS">
        <title>Lactobacilli and other gastrointestinal microbiota of Peromyscus leucopus, reservoir host for agents of Lyme disease and other zoonoses in North America.</title>
        <authorList>
            <person name="Milovic A."/>
            <person name="Bassam K."/>
            <person name="Shao H."/>
            <person name="Chatzistamou I."/>
            <person name="Tufts D.M."/>
            <person name="Diuk-Wasser M."/>
            <person name="Barbour A.G."/>
        </authorList>
    </citation>
    <scope>NUCLEOTIDE SEQUENCE</scope>
    <source>
        <strain evidence="4">LL50</strain>
    </source>
</reference>
<evidence type="ECO:0000256" key="2">
    <source>
        <dbReference type="PROSITE-ProRule" id="PRU00626"/>
    </source>
</evidence>
<dbReference type="Gene3D" id="3.30.110.60">
    <property type="entry name" value="YhbY-like"/>
    <property type="match status" value="1"/>
</dbReference>
<name>A0A650EPX7_9SPIO</name>
<dbReference type="InterPro" id="IPR051925">
    <property type="entry name" value="RNA-binding_domain"/>
</dbReference>
<proteinExistence type="predicted"/>
<dbReference type="SMART" id="SM01103">
    <property type="entry name" value="CRS1_YhbY"/>
    <property type="match status" value="1"/>
</dbReference>
<protein>
    <submittedName>
        <fullName evidence="4">RNA-binding protein</fullName>
    </submittedName>
</protein>
<dbReference type="SUPFAM" id="SSF75471">
    <property type="entry name" value="YhbY-like"/>
    <property type="match status" value="1"/>
</dbReference>
<evidence type="ECO:0000256" key="1">
    <source>
        <dbReference type="ARBA" id="ARBA00022884"/>
    </source>
</evidence>
<evidence type="ECO:0000313" key="4">
    <source>
        <dbReference type="EMBL" id="QGT51391.1"/>
    </source>
</evidence>
<dbReference type="PANTHER" id="PTHR40065">
    <property type="entry name" value="RNA-BINDING PROTEIN YHBY"/>
    <property type="match status" value="1"/>
</dbReference>
<organism evidence="4">
    <name type="scientific">uncultured Spirochaetaceae bacterium</name>
    <dbReference type="NCBI Taxonomy" id="201186"/>
    <lineage>
        <taxon>Bacteria</taxon>
        <taxon>Pseudomonadati</taxon>
        <taxon>Spirochaetota</taxon>
        <taxon>Spirochaetia</taxon>
        <taxon>Spirochaetales</taxon>
        <taxon>Spirochaetaceae</taxon>
        <taxon>environmental samples</taxon>
    </lineage>
</organism>
<dbReference type="EMBL" id="MN577574">
    <property type="protein sequence ID" value="QGT51391.1"/>
    <property type="molecule type" value="Genomic_DNA"/>
</dbReference>
<dbReference type="AlphaFoldDB" id="A0A650EPX7"/>
<dbReference type="PROSITE" id="PS51295">
    <property type="entry name" value="CRM"/>
    <property type="match status" value="1"/>
</dbReference>
<feature type="domain" description="CRM" evidence="3">
    <location>
        <begin position="2"/>
        <end position="97"/>
    </location>
</feature>
<keyword evidence="1 2" id="KW-0694">RNA-binding</keyword>